<evidence type="ECO:0000313" key="2">
    <source>
        <dbReference type="Proteomes" id="UP000004926"/>
    </source>
</evidence>
<gene>
    <name evidence="1" type="ORF">SacmaDRAFT_0410</name>
</gene>
<proteinExistence type="predicted"/>
<dbReference type="HOGENOM" id="CLU_1440110_0_0_11"/>
<sequence>MSRALVRESRQPYRPGMPRQPKNFSIAWVSVEPLSPTGYLPTGPDTAVPTRFTASFALEQPPASVEIEVFVGADLRPVVVDLAIRANVKEPITTSVLRRVLVDQLLSRALAEATVPREPTDQPRHRRKVDEEAELAARVYLEAVATGSRAPTMAVAHTMNRSRAQASRYVRRARELGLLPTPDPQQEG</sequence>
<reference evidence="1 2" key="1">
    <citation type="journal article" date="2012" name="Stand. Genomic Sci.">
        <title>Genome sequence of the ocean sediment bacterium Saccharomonospora marina type strain (XMU15(T)).</title>
        <authorList>
            <person name="Klenk H.P."/>
            <person name="Lu M."/>
            <person name="Lucas S."/>
            <person name="Lapidus A."/>
            <person name="Copeland A."/>
            <person name="Pitluck S."/>
            <person name="Goodwin L.A."/>
            <person name="Han C."/>
            <person name="Tapia R."/>
            <person name="Brambilla E.M."/>
            <person name="Potter G."/>
            <person name="Land M."/>
            <person name="Ivanova N."/>
            <person name="Rohde M."/>
            <person name="Goker M."/>
            <person name="Detter J.C."/>
            <person name="Li W.J."/>
            <person name="Kyrpides N.C."/>
            <person name="Woyke T."/>
        </authorList>
    </citation>
    <scope>NUCLEOTIDE SEQUENCE [LARGE SCALE GENOMIC DNA]</scope>
    <source>
        <strain evidence="1 2">XMU15</strain>
    </source>
</reference>
<dbReference type="EMBL" id="CM001439">
    <property type="protein sequence ID" value="EHR48714.1"/>
    <property type="molecule type" value="Genomic_DNA"/>
</dbReference>
<dbReference type="AlphaFoldDB" id="H5X2B8"/>
<protein>
    <submittedName>
        <fullName evidence="1">Uncharacterized protein</fullName>
    </submittedName>
</protein>
<dbReference type="OrthoDB" id="3688187at2"/>
<keyword evidence="2" id="KW-1185">Reference proteome</keyword>
<accession>H5X2B8</accession>
<dbReference type="Proteomes" id="UP000004926">
    <property type="component" value="Chromosome"/>
</dbReference>
<evidence type="ECO:0000313" key="1">
    <source>
        <dbReference type="EMBL" id="EHR48714.1"/>
    </source>
</evidence>
<organism evidence="1 2">
    <name type="scientific">Saccharomonospora marina XMU15</name>
    <dbReference type="NCBI Taxonomy" id="882083"/>
    <lineage>
        <taxon>Bacteria</taxon>
        <taxon>Bacillati</taxon>
        <taxon>Actinomycetota</taxon>
        <taxon>Actinomycetes</taxon>
        <taxon>Pseudonocardiales</taxon>
        <taxon>Pseudonocardiaceae</taxon>
        <taxon>Saccharomonospora</taxon>
    </lineage>
</organism>
<name>H5X2B8_9PSEU</name>
<dbReference type="STRING" id="882083.SacmaDRAFT_0410"/>